<keyword evidence="3" id="KW-1185">Reference proteome</keyword>
<name>A0A518DT55_9BACT</name>
<sequence length="72" mass="7777">MIKPALNSQDVLDALAQSPYRRVRNLAVEVAGESVSLHGRLGSYFEKQVAQEAVLRVSGVGAVHNHSTVDYA</sequence>
<feature type="domain" description="BON" evidence="1">
    <location>
        <begin position="3"/>
        <end position="71"/>
    </location>
</feature>
<dbReference type="Gene3D" id="3.30.1340.30">
    <property type="match status" value="1"/>
</dbReference>
<evidence type="ECO:0000259" key="1">
    <source>
        <dbReference type="PROSITE" id="PS50914"/>
    </source>
</evidence>
<dbReference type="RefSeq" id="WP_145053802.1">
    <property type="nucleotide sequence ID" value="NZ_CP036433.1"/>
</dbReference>
<dbReference type="EMBL" id="CP036433">
    <property type="protein sequence ID" value="QDU95017.1"/>
    <property type="molecule type" value="Genomic_DNA"/>
</dbReference>
<protein>
    <submittedName>
        <fullName evidence="2">BON domain protein</fullName>
    </submittedName>
</protein>
<accession>A0A518DT55</accession>
<dbReference type="InterPro" id="IPR007055">
    <property type="entry name" value="BON_dom"/>
</dbReference>
<dbReference type="Proteomes" id="UP000317648">
    <property type="component" value="Chromosome"/>
</dbReference>
<dbReference type="KEGG" id="lcre:Pla8534_28270"/>
<organism evidence="2 3">
    <name type="scientific">Lignipirellula cremea</name>
    <dbReference type="NCBI Taxonomy" id="2528010"/>
    <lineage>
        <taxon>Bacteria</taxon>
        <taxon>Pseudomonadati</taxon>
        <taxon>Planctomycetota</taxon>
        <taxon>Planctomycetia</taxon>
        <taxon>Pirellulales</taxon>
        <taxon>Pirellulaceae</taxon>
        <taxon>Lignipirellula</taxon>
    </lineage>
</organism>
<reference evidence="2 3" key="1">
    <citation type="submission" date="2019-02" db="EMBL/GenBank/DDBJ databases">
        <title>Deep-cultivation of Planctomycetes and their phenomic and genomic characterization uncovers novel biology.</title>
        <authorList>
            <person name="Wiegand S."/>
            <person name="Jogler M."/>
            <person name="Boedeker C."/>
            <person name="Pinto D."/>
            <person name="Vollmers J."/>
            <person name="Rivas-Marin E."/>
            <person name="Kohn T."/>
            <person name="Peeters S.H."/>
            <person name="Heuer A."/>
            <person name="Rast P."/>
            <person name="Oberbeckmann S."/>
            <person name="Bunk B."/>
            <person name="Jeske O."/>
            <person name="Meyerdierks A."/>
            <person name="Storesund J.E."/>
            <person name="Kallscheuer N."/>
            <person name="Luecker S."/>
            <person name="Lage O.M."/>
            <person name="Pohl T."/>
            <person name="Merkel B.J."/>
            <person name="Hornburger P."/>
            <person name="Mueller R.-W."/>
            <person name="Bruemmer F."/>
            <person name="Labrenz M."/>
            <person name="Spormann A.M."/>
            <person name="Op den Camp H."/>
            <person name="Overmann J."/>
            <person name="Amann R."/>
            <person name="Jetten M.S.M."/>
            <person name="Mascher T."/>
            <person name="Medema M.H."/>
            <person name="Devos D.P."/>
            <person name="Kaster A.-K."/>
            <person name="Ovreas L."/>
            <person name="Rohde M."/>
            <person name="Galperin M.Y."/>
            <person name="Jogler C."/>
        </authorList>
    </citation>
    <scope>NUCLEOTIDE SEQUENCE [LARGE SCALE GENOMIC DNA]</scope>
    <source>
        <strain evidence="2 3">Pla85_3_4</strain>
    </source>
</reference>
<gene>
    <name evidence="2" type="ORF">Pla8534_28270</name>
</gene>
<proteinExistence type="predicted"/>
<evidence type="ECO:0000313" key="3">
    <source>
        <dbReference type="Proteomes" id="UP000317648"/>
    </source>
</evidence>
<evidence type="ECO:0000313" key="2">
    <source>
        <dbReference type="EMBL" id="QDU95017.1"/>
    </source>
</evidence>
<dbReference type="OrthoDB" id="291621at2"/>
<dbReference type="Pfam" id="PF04972">
    <property type="entry name" value="BON"/>
    <property type="match status" value="1"/>
</dbReference>
<dbReference type="PROSITE" id="PS50914">
    <property type="entry name" value="BON"/>
    <property type="match status" value="1"/>
</dbReference>
<dbReference type="AlphaFoldDB" id="A0A518DT55"/>